<evidence type="ECO:0000313" key="1">
    <source>
        <dbReference type="EMBL" id="CCB60170.1"/>
    </source>
</evidence>
<dbReference type="HOGENOM" id="CLU_3428842_0_0_1"/>
<sequence length="20" mass="2344">MIDLWGLKGVLWSLPYLPNK</sequence>
<gene>
    <name evidence="1" type="ordered locus">VIT_07s0005g04230</name>
</gene>
<dbReference type="AlphaFoldDB" id="F6HZQ4"/>
<dbReference type="EMBL" id="FN596502">
    <property type="protein sequence ID" value="CCB60170.1"/>
    <property type="molecule type" value="Genomic_DNA"/>
</dbReference>
<organism evidence="1 2">
    <name type="scientific">Vitis vinifera</name>
    <name type="common">Grape</name>
    <dbReference type="NCBI Taxonomy" id="29760"/>
    <lineage>
        <taxon>Eukaryota</taxon>
        <taxon>Viridiplantae</taxon>
        <taxon>Streptophyta</taxon>
        <taxon>Embryophyta</taxon>
        <taxon>Tracheophyta</taxon>
        <taxon>Spermatophyta</taxon>
        <taxon>Magnoliopsida</taxon>
        <taxon>eudicotyledons</taxon>
        <taxon>Gunneridae</taxon>
        <taxon>Pentapetalae</taxon>
        <taxon>rosids</taxon>
        <taxon>Vitales</taxon>
        <taxon>Vitaceae</taxon>
        <taxon>Viteae</taxon>
        <taxon>Vitis</taxon>
    </lineage>
</organism>
<dbReference type="InParanoid" id="F6HZQ4"/>
<dbReference type="PaxDb" id="29760-VIT_07s0005g04230.t01"/>
<keyword evidence="2" id="KW-1185">Reference proteome</keyword>
<name>F6HZQ4_VITVI</name>
<reference evidence="2" key="1">
    <citation type="journal article" date="2007" name="Nature">
        <title>The grapevine genome sequence suggests ancestral hexaploidization in major angiosperm phyla.</title>
        <authorList>
            <consortium name="The French-Italian Public Consortium for Grapevine Genome Characterization."/>
            <person name="Jaillon O."/>
            <person name="Aury J.-M."/>
            <person name="Noel B."/>
            <person name="Policriti A."/>
            <person name="Clepet C."/>
            <person name="Casagrande A."/>
            <person name="Choisne N."/>
            <person name="Aubourg S."/>
            <person name="Vitulo N."/>
            <person name="Jubin C."/>
            <person name="Vezzi A."/>
            <person name="Legeai F."/>
            <person name="Hugueney P."/>
            <person name="Dasilva C."/>
            <person name="Horner D."/>
            <person name="Mica E."/>
            <person name="Jublot D."/>
            <person name="Poulain J."/>
            <person name="Bruyere C."/>
            <person name="Billault A."/>
            <person name="Segurens B."/>
            <person name="Gouyvenoux M."/>
            <person name="Ugarte E."/>
            <person name="Cattonaro F."/>
            <person name="Anthouard V."/>
            <person name="Vico V."/>
            <person name="Del Fabbro C."/>
            <person name="Alaux M."/>
            <person name="Di Gaspero G."/>
            <person name="Dumas V."/>
            <person name="Felice N."/>
            <person name="Paillard S."/>
            <person name="Juman I."/>
            <person name="Moroldo M."/>
            <person name="Scalabrin S."/>
            <person name="Canaguier A."/>
            <person name="Le Clainche I."/>
            <person name="Malacrida G."/>
            <person name="Durand E."/>
            <person name="Pesole G."/>
            <person name="Laucou V."/>
            <person name="Chatelet P."/>
            <person name="Merdinoglu D."/>
            <person name="Delledonne M."/>
            <person name="Pezzotti M."/>
            <person name="Lecharny A."/>
            <person name="Scarpelli C."/>
            <person name="Artiguenave F."/>
            <person name="Pe M.E."/>
            <person name="Valle G."/>
            <person name="Morgante M."/>
            <person name="Caboche M."/>
            <person name="Adam-Blondon A.-F."/>
            <person name="Weissenbach J."/>
            <person name="Quetier F."/>
            <person name="Wincker P."/>
        </authorList>
    </citation>
    <scope>NUCLEOTIDE SEQUENCE [LARGE SCALE GENOMIC DNA]</scope>
    <source>
        <strain evidence="2">cv. Pinot noir / PN40024</strain>
    </source>
</reference>
<accession>F6HZQ4</accession>
<evidence type="ECO:0000313" key="2">
    <source>
        <dbReference type="Proteomes" id="UP000009183"/>
    </source>
</evidence>
<protein>
    <submittedName>
        <fullName evidence="1">Uncharacterized protein</fullName>
    </submittedName>
</protein>
<dbReference type="Proteomes" id="UP000009183">
    <property type="component" value="Chromosome 7"/>
</dbReference>
<proteinExistence type="predicted"/>